<gene>
    <name evidence="2" type="ORF">GCM10017600_39640</name>
</gene>
<dbReference type="Proteomes" id="UP001143474">
    <property type="component" value="Unassembled WGS sequence"/>
</dbReference>
<comment type="caution">
    <text evidence="2">The sequence shown here is derived from an EMBL/GenBank/DDBJ whole genome shotgun (WGS) entry which is preliminary data.</text>
</comment>
<organism evidence="2 3">
    <name type="scientific">Streptosporangium carneum</name>
    <dbReference type="NCBI Taxonomy" id="47481"/>
    <lineage>
        <taxon>Bacteria</taxon>
        <taxon>Bacillati</taxon>
        <taxon>Actinomycetota</taxon>
        <taxon>Actinomycetes</taxon>
        <taxon>Streptosporangiales</taxon>
        <taxon>Streptosporangiaceae</taxon>
        <taxon>Streptosporangium</taxon>
    </lineage>
</organism>
<dbReference type="Pfam" id="PF08447">
    <property type="entry name" value="PAS_3"/>
    <property type="match status" value="1"/>
</dbReference>
<dbReference type="SUPFAM" id="SSF55785">
    <property type="entry name" value="PYP-like sensor domain (PAS domain)"/>
    <property type="match status" value="1"/>
</dbReference>
<dbReference type="CDD" id="cd00130">
    <property type="entry name" value="PAS"/>
    <property type="match status" value="1"/>
</dbReference>
<dbReference type="InterPro" id="IPR000014">
    <property type="entry name" value="PAS"/>
</dbReference>
<evidence type="ECO:0000259" key="1">
    <source>
        <dbReference type="Pfam" id="PF08447"/>
    </source>
</evidence>
<evidence type="ECO:0000313" key="3">
    <source>
        <dbReference type="Proteomes" id="UP001143474"/>
    </source>
</evidence>
<dbReference type="InterPro" id="IPR035965">
    <property type="entry name" value="PAS-like_dom_sf"/>
</dbReference>
<reference evidence="2" key="1">
    <citation type="journal article" date="2014" name="Int. J. Syst. Evol. Microbiol.">
        <title>Complete genome sequence of Corynebacterium casei LMG S-19264T (=DSM 44701T), isolated from a smear-ripened cheese.</title>
        <authorList>
            <consortium name="US DOE Joint Genome Institute (JGI-PGF)"/>
            <person name="Walter F."/>
            <person name="Albersmeier A."/>
            <person name="Kalinowski J."/>
            <person name="Ruckert C."/>
        </authorList>
    </citation>
    <scope>NUCLEOTIDE SEQUENCE</scope>
    <source>
        <strain evidence="2">VKM Ac-2007</strain>
    </source>
</reference>
<protein>
    <recommendedName>
        <fullName evidence="1">PAS fold-3 domain-containing protein</fullName>
    </recommendedName>
</protein>
<dbReference type="Gene3D" id="3.30.450.20">
    <property type="entry name" value="PAS domain"/>
    <property type="match status" value="1"/>
</dbReference>
<proteinExistence type="predicted"/>
<feature type="domain" description="PAS fold-3" evidence="1">
    <location>
        <begin position="45"/>
        <end position="104"/>
    </location>
</feature>
<keyword evidence="3" id="KW-1185">Reference proteome</keyword>
<dbReference type="AlphaFoldDB" id="A0A9W6ME65"/>
<name>A0A9W6ME65_9ACTN</name>
<dbReference type="EMBL" id="BSEV01000008">
    <property type="protein sequence ID" value="GLK10558.1"/>
    <property type="molecule type" value="Genomic_DNA"/>
</dbReference>
<reference evidence="2" key="2">
    <citation type="submission" date="2023-01" db="EMBL/GenBank/DDBJ databases">
        <authorList>
            <person name="Sun Q."/>
            <person name="Evtushenko L."/>
        </authorList>
    </citation>
    <scope>NUCLEOTIDE SEQUENCE</scope>
    <source>
        <strain evidence="2">VKM Ac-2007</strain>
    </source>
</reference>
<sequence length="455" mass="49501">MSLGELSLSEGVEQAIGSEELFFSTTDRHGLIRSGNSVFVRTSRFSVDELTGAPHNVVRHPDMPAGVFRLMWDRLLTGRPAGAYVRNLAKDGSDYWVFATMTPLAEGFLSVRMAPRSRLFEAVRQAYRYVADVEREAVEYGGMNRREAALAGMEQLEQLLGELGFGSHDDFLTEALAAEVAARGRLASATYARPWAQGPIAGVLAGTEALEALLADLVRRLEGYRAFSDRLVRSSARVLDVARRLDHAVVAAQAASEMVADTAPVLRNVARVMATPTRAAVVALEQLVPKLAALRSDVTDLRFRIALASLHNDMVAAFAAEVVDGVAPPTSLVEVPLLCDAVHENVLEMSARAQQVNQALREIVAGVAEAGERLTAFRRFLGQWRVLVLRHGAENVLGDLVRPIDEEFAASWDGMDMLRALGWEFESSAVSFDVEALGAQVARIRAEATDFLDAS</sequence>
<dbReference type="RefSeq" id="WP_271218977.1">
    <property type="nucleotide sequence ID" value="NZ_BAAAVD010000032.1"/>
</dbReference>
<evidence type="ECO:0000313" key="2">
    <source>
        <dbReference type="EMBL" id="GLK10558.1"/>
    </source>
</evidence>
<dbReference type="InterPro" id="IPR013655">
    <property type="entry name" value="PAS_fold_3"/>
</dbReference>
<accession>A0A9W6ME65</accession>